<dbReference type="Proteomes" id="UP000264036">
    <property type="component" value="Unassembled WGS sequence"/>
</dbReference>
<keyword evidence="2" id="KW-0479">Metal-binding</keyword>
<dbReference type="GO" id="GO:0051213">
    <property type="term" value="F:dioxygenase activity"/>
    <property type="evidence" value="ECO:0007669"/>
    <property type="project" value="UniProtKB-KW"/>
</dbReference>
<dbReference type="PANTHER" id="PTHR43594">
    <property type="entry name" value="QUERCETIN 2,3-DIOXYGENASE"/>
    <property type="match status" value="1"/>
</dbReference>
<feature type="binding site" evidence="2">
    <location>
        <position position="107"/>
    </location>
    <ligand>
        <name>Fe cation</name>
        <dbReference type="ChEBI" id="CHEBI:24875"/>
    </ligand>
</feature>
<proteinExistence type="inferred from homology"/>
<sequence length="296" mass="32218">MDKPPLIHHAPAPHWVGNAFHVRSMFSYGQRNVNPDPFLLLDYAQPRHFSPGQERRGVGEHPHRGFETITIAYKGEVAHRDSSGGGGIIAAGDVQWMTAGAGIMHDEFFSEAYSKKGGDFEMVQLWLNLPARDKMTPARYQSITADDIPTVTLPDETGTLRVIAGRYKDYQGPATTFTPVSLWDISLQARSSTTFELPAHHTVMLLVRHGTVSVNGSVDAGASQLVTFAQDGTTITIQAKEAAALLLMSGEPIAEPIAGYGPFVMNTEEQIRQALADFNAGQFGRLGQAQDRSATE</sequence>
<dbReference type="PANTHER" id="PTHR43594:SF1">
    <property type="entry name" value="QUERCETIN 2,3-DIOXYGENASE PA2418-RELATED"/>
    <property type="match status" value="1"/>
</dbReference>
<dbReference type="CDD" id="cd02909">
    <property type="entry name" value="cupin_pirin_N"/>
    <property type="match status" value="1"/>
</dbReference>
<dbReference type="Pfam" id="PF05726">
    <property type="entry name" value="Pirin_C"/>
    <property type="match status" value="1"/>
</dbReference>
<evidence type="ECO:0000313" key="7">
    <source>
        <dbReference type="Proteomes" id="UP000264036"/>
    </source>
</evidence>
<reference evidence="6 7" key="1">
    <citation type="journal article" date="2018" name="Nat. Biotechnol.">
        <title>A standardized bacterial taxonomy based on genome phylogeny substantially revises the tree of life.</title>
        <authorList>
            <person name="Parks D.H."/>
            <person name="Chuvochina M."/>
            <person name="Waite D.W."/>
            <person name="Rinke C."/>
            <person name="Skarshewski A."/>
            <person name="Chaumeil P.A."/>
            <person name="Hugenholtz P."/>
        </authorList>
    </citation>
    <scope>NUCLEOTIDE SEQUENCE [LARGE SCALE GENOMIC DNA]</scope>
    <source>
        <strain evidence="6">UBA10707</strain>
    </source>
</reference>
<keyword evidence="6" id="KW-0560">Oxidoreductase</keyword>
<dbReference type="EMBL" id="DOEK01000042">
    <property type="protein sequence ID" value="HBP31649.1"/>
    <property type="molecule type" value="Genomic_DNA"/>
</dbReference>
<dbReference type="InterPro" id="IPR014710">
    <property type="entry name" value="RmlC-like_jellyroll"/>
</dbReference>
<feature type="binding site" evidence="2">
    <location>
        <position position="105"/>
    </location>
    <ligand>
        <name>Fe cation</name>
        <dbReference type="ChEBI" id="CHEBI:24875"/>
    </ligand>
</feature>
<dbReference type="InterPro" id="IPR012093">
    <property type="entry name" value="Pirin"/>
</dbReference>
<evidence type="ECO:0000256" key="3">
    <source>
        <dbReference type="RuleBase" id="RU003457"/>
    </source>
</evidence>
<dbReference type="InterPro" id="IPR011051">
    <property type="entry name" value="RmlC_Cupin_sf"/>
</dbReference>
<evidence type="ECO:0000259" key="4">
    <source>
        <dbReference type="Pfam" id="PF02678"/>
    </source>
</evidence>
<evidence type="ECO:0000259" key="5">
    <source>
        <dbReference type="Pfam" id="PF05726"/>
    </source>
</evidence>
<organism evidence="6 7">
    <name type="scientific">Advenella kashmirensis</name>
    <dbReference type="NCBI Taxonomy" id="310575"/>
    <lineage>
        <taxon>Bacteria</taxon>
        <taxon>Pseudomonadati</taxon>
        <taxon>Pseudomonadota</taxon>
        <taxon>Betaproteobacteria</taxon>
        <taxon>Burkholderiales</taxon>
        <taxon>Alcaligenaceae</taxon>
    </lineage>
</organism>
<feature type="domain" description="Pirin C-terminal" evidence="5">
    <location>
        <begin position="183"/>
        <end position="284"/>
    </location>
</feature>
<name>A0A356LLA0_9BURK</name>
<feature type="binding site" evidence="2">
    <location>
        <position position="63"/>
    </location>
    <ligand>
        <name>Fe cation</name>
        <dbReference type="ChEBI" id="CHEBI:24875"/>
    </ligand>
</feature>
<dbReference type="AlphaFoldDB" id="A0A356LLA0"/>
<evidence type="ECO:0000313" key="6">
    <source>
        <dbReference type="EMBL" id="HBP31649.1"/>
    </source>
</evidence>
<dbReference type="GO" id="GO:0046872">
    <property type="term" value="F:metal ion binding"/>
    <property type="evidence" value="ECO:0007669"/>
    <property type="project" value="UniProtKB-KW"/>
</dbReference>
<comment type="similarity">
    <text evidence="1 3">Belongs to the pirin family.</text>
</comment>
<dbReference type="Pfam" id="PF02678">
    <property type="entry name" value="Pirin"/>
    <property type="match status" value="1"/>
</dbReference>
<dbReference type="InterPro" id="IPR008778">
    <property type="entry name" value="Pirin_C_dom"/>
</dbReference>
<accession>A0A356LLA0</accession>
<gene>
    <name evidence="6" type="ORF">DD666_19835</name>
</gene>
<keyword evidence="6" id="KW-0223">Dioxygenase</keyword>
<dbReference type="InterPro" id="IPR003829">
    <property type="entry name" value="Pirin_N_dom"/>
</dbReference>
<comment type="cofactor">
    <cofactor evidence="2">
        <name>Fe cation</name>
        <dbReference type="ChEBI" id="CHEBI:24875"/>
    </cofactor>
    <text evidence="2">Binds 1 Fe cation per subunit.</text>
</comment>
<dbReference type="InterPro" id="IPR053186">
    <property type="entry name" value="QDO-related"/>
</dbReference>
<dbReference type="SUPFAM" id="SSF51182">
    <property type="entry name" value="RmlC-like cupins"/>
    <property type="match status" value="1"/>
</dbReference>
<evidence type="ECO:0000256" key="2">
    <source>
        <dbReference type="PIRSR" id="PIRSR006232-1"/>
    </source>
</evidence>
<comment type="caution">
    <text evidence="6">The sequence shown here is derived from an EMBL/GenBank/DDBJ whole genome shotgun (WGS) entry which is preliminary data.</text>
</comment>
<feature type="domain" description="Pirin N-terminal" evidence="4">
    <location>
        <begin position="21"/>
        <end position="127"/>
    </location>
</feature>
<evidence type="ECO:0000256" key="1">
    <source>
        <dbReference type="ARBA" id="ARBA00008416"/>
    </source>
</evidence>
<keyword evidence="2" id="KW-0408">Iron</keyword>
<protein>
    <submittedName>
        <fullName evidence="6">Quercetin 2,3-dioxygenase</fullName>
    </submittedName>
</protein>
<dbReference type="PIRSF" id="PIRSF006232">
    <property type="entry name" value="Pirin"/>
    <property type="match status" value="1"/>
</dbReference>
<feature type="binding site" evidence="2">
    <location>
        <position position="61"/>
    </location>
    <ligand>
        <name>Fe cation</name>
        <dbReference type="ChEBI" id="CHEBI:24875"/>
    </ligand>
</feature>
<dbReference type="CDD" id="cd02247">
    <property type="entry name" value="cupin_pirin_C"/>
    <property type="match status" value="1"/>
</dbReference>
<dbReference type="Gene3D" id="2.60.120.10">
    <property type="entry name" value="Jelly Rolls"/>
    <property type="match status" value="2"/>
</dbReference>